<dbReference type="HOGENOM" id="CLU_3211938_0_0_9"/>
<dbReference type="KEGG" id="bqy:MUS_4400"/>
<protein>
    <submittedName>
        <fullName evidence="1">Uncharacterized protein</fullName>
    </submittedName>
</protein>
<proteinExistence type="predicted"/>
<dbReference type="AlphaFoldDB" id="I2CC59"/>
<organism evidence="1 2">
    <name type="scientific">Bacillus amyloliquefaciens (strain Y2)</name>
    <name type="common">Bacillus amyloliquefaciens subsp. plantarum (strain B9601-Y2)</name>
    <dbReference type="NCBI Taxonomy" id="1155777"/>
    <lineage>
        <taxon>Bacteria</taxon>
        <taxon>Bacillati</taxon>
        <taxon>Bacillota</taxon>
        <taxon>Bacilli</taxon>
        <taxon>Bacillales</taxon>
        <taxon>Bacillaceae</taxon>
        <taxon>Bacillus</taxon>
        <taxon>Bacillus amyloliquefaciens group</taxon>
    </lineage>
</organism>
<accession>I2CC59</accession>
<gene>
    <name evidence="1" type="ORF">MUS_4400</name>
</gene>
<evidence type="ECO:0000313" key="2">
    <source>
        <dbReference type="Proteomes" id="UP000002878"/>
    </source>
</evidence>
<sequence>MDLFSTHGKRSNLLLLLFHHLNKEKEDNEYNKIIQWILNDAYLQ</sequence>
<dbReference type="EMBL" id="CP003332">
    <property type="protein sequence ID" value="AFJ64233.1"/>
    <property type="molecule type" value="Genomic_DNA"/>
</dbReference>
<dbReference type="Proteomes" id="UP000002878">
    <property type="component" value="Chromosome"/>
</dbReference>
<reference evidence="1 2" key="1">
    <citation type="journal article" date="2012" name="J. Biotechnol.">
        <title>Genome sequence of the plant growth promoting strain Bacillus amyloliquefaciens subsp. plantarum B9601-Y2 and expression of mersacidin and other secondary metabolites.</title>
        <authorList>
            <person name="He P."/>
            <person name="Hao K."/>
            <person name="Blom J."/>
            <person name="Ruckert C."/>
            <person name="Vater J."/>
            <person name="Mao Z."/>
            <person name="Wu Y."/>
            <person name="Hou M."/>
            <person name="He P."/>
            <person name="He Y."/>
            <person name="Borriss R."/>
        </authorList>
    </citation>
    <scope>NUCLEOTIDE SEQUENCE [LARGE SCALE GENOMIC DNA]</scope>
    <source>
        <strain evidence="1">Y2</strain>
    </source>
</reference>
<evidence type="ECO:0000313" key="1">
    <source>
        <dbReference type="EMBL" id="AFJ64233.1"/>
    </source>
</evidence>
<name>I2CC59_BACAY</name>